<reference evidence="4" key="1">
    <citation type="submission" date="2020-11" db="EMBL/GenBank/DDBJ databases">
        <title>Enhanced detection system for hospital associated transmission using whole genome sequencing surveillance.</title>
        <authorList>
            <person name="Harrison L.H."/>
            <person name="Van Tyne D."/>
            <person name="Marsh J.W."/>
            <person name="Griffith M.P."/>
            <person name="Snyder D.J."/>
            <person name="Cooper V.S."/>
            <person name="Mustapha M."/>
        </authorList>
    </citation>
    <scope>NUCLEOTIDE SEQUENCE</scope>
    <source>
        <strain evidence="4">STEN00091</strain>
    </source>
</reference>
<feature type="region of interest" description="Disordered" evidence="1">
    <location>
        <begin position="301"/>
        <end position="342"/>
    </location>
</feature>
<evidence type="ECO:0000259" key="2">
    <source>
        <dbReference type="Pfam" id="PF08401"/>
    </source>
</evidence>
<dbReference type="PIRSF" id="PIRSF037112">
    <property type="entry name" value="Antirestriction_ArdC"/>
    <property type="match status" value="1"/>
</dbReference>
<dbReference type="EMBL" id="JADUNP010000010">
    <property type="protein sequence ID" value="MBH1652010.1"/>
    <property type="molecule type" value="Genomic_DNA"/>
</dbReference>
<name>A0AA89W865_STEMA</name>
<dbReference type="RefSeq" id="WP_088475511.1">
    <property type="nucleotide sequence ID" value="NZ_AP021908.1"/>
</dbReference>
<feature type="domain" description="N-terminal" evidence="2">
    <location>
        <begin position="16"/>
        <end position="112"/>
    </location>
</feature>
<dbReference type="AlphaFoldDB" id="A0AA89W865"/>
<comment type="caution">
    <text evidence="4">The sequence shown here is derived from an EMBL/GenBank/DDBJ whole genome shotgun (WGS) entry which is preliminary data.</text>
</comment>
<evidence type="ECO:0000259" key="3">
    <source>
        <dbReference type="Pfam" id="PF18818"/>
    </source>
</evidence>
<accession>A0AA89W865</accession>
<dbReference type="Pfam" id="PF18818">
    <property type="entry name" value="MPTase-PolyVal"/>
    <property type="match status" value="1"/>
</dbReference>
<organism evidence="4 5">
    <name type="scientific">Stenotrophomonas maltophilia</name>
    <name type="common">Pseudomonas maltophilia</name>
    <name type="synonym">Xanthomonas maltophilia</name>
    <dbReference type="NCBI Taxonomy" id="40324"/>
    <lineage>
        <taxon>Bacteria</taxon>
        <taxon>Pseudomonadati</taxon>
        <taxon>Pseudomonadota</taxon>
        <taxon>Gammaproteobacteria</taxon>
        <taxon>Lysobacterales</taxon>
        <taxon>Lysobacteraceae</taxon>
        <taxon>Stenotrophomonas</taxon>
        <taxon>Stenotrophomonas maltophilia group</taxon>
    </lineage>
</organism>
<evidence type="ECO:0000313" key="5">
    <source>
        <dbReference type="Proteomes" id="UP000625930"/>
    </source>
</evidence>
<evidence type="ECO:0000313" key="4">
    <source>
        <dbReference type="EMBL" id="MBH1652010.1"/>
    </source>
</evidence>
<sequence>MSDATPNESFLQRHSRDVVERLIRQMEEGTGPFLKRWDARVDLGLPMNPTTGKSYRGGNLLHLWALQSAWDCQDNRWMTYKQAAAVGAQVRKGEKASVIEYWDWSPVEEAKKSGDPELIAKAHPKVFFPRVFNAMQIDGLPALMLPAPRPEPDVHQACEAVLKESGAEIHHDGGNQAFYRPMTDSIHLPQRNSFHSASGYYATALHELGHWTGFPTRLNRDQKGAFGSIDYAKEELVAEVSSMLMGERLGIGHDPTQHAAYVKSWIQILRDDPRELFRAAAAAERVVEFLKVPELVREPLPKVEQERQPVAANQQELEKPKGTKARTKAREKARQRSHVMVA</sequence>
<protein>
    <submittedName>
        <fullName evidence="4">DUF1738 domain-containing protein</fullName>
    </submittedName>
</protein>
<dbReference type="GO" id="GO:0003697">
    <property type="term" value="F:single-stranded DNA binding"/>
    <property type="evidence" value="ECO:0007669"/>
    <property type="project" value="InterPro"/>
</dbReference>
<dbReference type="InterPro" id="IPR013610">
    <property type="entry name" value="ArdC_N"/>
</dbReference>
<dbReference type="InterPro" id="IPR041459">
    <property type="entry name" value="MPTase-PolyVal"/>
</dbReference>
<feature type="domain" description="Polyvalent protein metallopeptidase" evidence="3">
    <location>
        <begin position="157"/>
        <end position="281"/>
    </location>
</feature>
<dbReference type="Proteomes" id="UP000625930">
    <property type="component" value="Unassembled WGS sequence"/>
</dbReference>
<gene>
    <name evidence="4" type="ORF">I5U67_07500</name>
</gene>
<dbReference type="InterPro" id="IPR017113">
    <property type="entry name" value="Antirestriction_ArdC"/>
</dbReference>
<proteinExistence type="predicted"/>
<evidence type="ECO:0000256" key="1">
    <source>
        <dbReference type="SAM" id="MobiDB-lite"/>
    </source>
</evidence>
<dbReference type="Pfam" id="PF08401">
    <property type="entry name" value="ArdcN"/>
    <property type="match status" value="1"/>
</dbReference>